<dbReference type="RefSeq" id="XP_012209316.1">
    <property type="nucleotide sequence ID" value="XM_012353926.1"/>
</dbReference>
<dbReference type="EMBL" id="KK583328">
    <property type="protein sequence ID" value="KDO19944.1"/>
    <property type="molecule type" value="Genomic_DNA"/>
</dbReference>
<evidence type="ECO:0000313" key="2">
    <source>
        <dbReference type="EMBL" id="KDO19944.1"/>
    </source>
</evidence>
<protein>
    <submittedName>
        <fullName evidence="2">Uncharacterized protein</fullName>
    </submittedName>
</protein>
<dbReference type="AlphaFoldDB" id="A0A067BN63"/>
<sequence>MTDFAAKVNIETPTRAPWTLDAFADAISGLKNIVGEYCVRELVDIVKSAAQMVNKSRSHLIVGDSRCADAELPAHTCPRPCRGTAGSSGADDGGGVGRECCTCPRREPRTVPRKVR</sequence>
<dbReference type="Proteomes" id="UP000030745">
    <property type="component" value="Unassembled WGS sequence"/>
</dbReference>
<accession>A0A067BN63</accession>
<reference evidence="2 3" key="1">
    <citation type="journal article" date="2013" name="PLoS Genet.">
        <title>Distinctive expansion of potential virulence genes in the genome of the oomycete fish pathogen Saprolegnia parasitica.</title>
        <authorList>
            <person name="Jiang R.H."/>
            <person name="de Bruijn I."/>
            <person name="Haas B.J."/>
            <person name="Belmonte R."/>
            <person name="Lobach L."/>
            <person name="Christie J."/>
            <person name="van den Ackerveken G."/>
            <person name="Bottin A."/>
            <person name="Bulone V."/>
            <person name="Diaz-Moreno S.M."/>
            <person name="Dumas B."/>
            <person name="Fan L."/>
            <person name="Gaulin E."/>
            <person name="Govers F."/>
            <person name="Grenville-Briggs L.J."/>
            <person name="Horner N.R."/>
            <person name="Levin J.Z."/>
            <person name="Mammella M."/>
            <person name="Meijer H.J."/>
            <person name="Morris P."/>
            <person name="Nusbaum C."/>
            <person name="Oome S."/>
            <person name="Phillips A.J."/>
            <person name="van Rooyen D."/>
            <person name="Rzeszutek E."/>
            <person name="Saraiva M."/>
            <person name="Secombes C.J."/>
            <person name="Seidl M.F."/>
            <person name="Snel B."/>
            <person name="Stassen J.H."/>
            <person name="Sykes S."/>
            <person name="Tripathy S."/>
            <person name="van den Berg H."/>
            <person name="Vega-Arreguin J.C."/>
            <person name="Wawra S."/>
            <person name="Young S.K."/>
            <person name="Zeng Q."/>
            <person name="Dieguez-Uribeondo J."/>
            <person name="Russ C."/>
            <person name="Tyler B.M."/>
            <person name="van West P."/>
        </authorList>
    </citation>
    <scope>NUCLEOTIDE SEQUENCE [LARGE SCALE GENOMIC DNA]</scope>
    <source>
        <strain evidence="2 3">CBS 223.65</strain>
    </source>
</reference>
<dbReference type="VEuPathDB" id="FungiDB:SPRG_13050"/>
<evidence type="ECO:0000256" key="1">
    <source>
        <dbReference type="SAM" id="MobiDB-lite"/>
    </source>
</evidence>
<gene>
    <name evidence="2" type="ORF">SPRG_13050</name>
</gene>
<dbReference type="GeneID" id="24134957"/>
<proteinExistence type="predicted"/>
<feature type="region of interest" description="Disordered" evidence="1">
    <location>
        <begin position="81"/>
        <end position="116"/>
    </location>
</feature>
<keyword evidence="3" id="KW-1185">Reference proteome</keyword>
<dbReference type="KEGG" id="spar:SPRG_13050"/>
<evidence type="ECO:0000313" key="3">
    <source>
        <dbReference type="Proteomes" id="UP000030745"/>
    </source>
</evidence>
<organism evidence="2 3">
    <name type="scientific">Saprolegnia parasitica (strain CBS 223.65)</name>
    <dbReference type="NCBI Taxonomy" id="695850"/>
    <lineage>
        <taxon>Eukaryota</taxon>
        <taxon>Sar</taxon>
        <taxon>Stramenopiles</taxon>
        <taxon>Oomycota</taxon>
        <taxon>Saprolegniomycetes</taxon>
        <taxon>Saprolegniales</taxon>
        <taxon>Saprolegniaceae</taxon>
        <taxon>Saprolegnia</taxon>
    </lineage>
</organism>
<name>A0A067BN63_SAPPC</name>